<dbReference type="Gene3D" id="3.30.160.60">
    <property type="entry name" value="Classic Zinc Finger"/>
    <property type="match status" value="10"/>
</dbReference>
<feature type="domain" description="C2H2-type" evidence="13">
    <location>
        <begin position="256"/>
        <end position="285"/>
    </location>
</feature>
<dbReference type="Pfam" id="PF00096">
    <property type="entry name" value="zf-C2H2"/>
    <property type="match status" value="8"/>
</dbReference>
<evidence type="ECO:0000256" key="7">
    <source>
        <dbReference type="ARBA" id="ARBA00023015"/>
    </source>
</evidence>
<dbReference type="SUPFAM" id="SSF57667">
    <property type="entry name" value="beta-beta-alpha zinc fingers"/>
    <property type="match status" value="7"/>
</dbReference>
<dbReference type="FunFam" id="3.30.160.60:FF:000072">
    <property type="entry name" value="zinc finger protein 143 isoform X1"/>
    <property type="match status" value="1"/>
</dbReference>
<keyword evidence="3" id="KW-0479">Metal-binding</keyword>
<organism evidence="14 15">
    <name type="scientific">Sinanodonta woodiana</name>
    <name type="common">Chinese pond mussel</name>
    <name type="synonym">Anodonta woodiana</name>
    <dbReference type="NCBI Taxonomy" id="1069815"/>
    <lineage>
        <taxon>Eukaryota</taxon>
        <taxon>Metazoa</taxon>
        <taxon>Spiralia</taxon>
        <taxon>Lophotrochozoa</taxon>
        <taxon>Mollusca</taxon>
        <taxon>Bivalvia</taxon>
        <taxon>Autobranchia</taxon>
        <taxon>Heteroconchia</taxon>
        <taxon>Palaeoheterodonta</taxon>
        <taxon>Unionida</taxon>
        <taxon>Unionoidea</taxon>
        <taxon>Unionidae</taxon>
        <taxon>Unioninae</taxon>
        <taxon>Sinanodonta</taxon>
    </lineage>
</organism>
<feature type="domain" description="C2H2-type" evidence="13">
    <location>
        <begin position="628"/>
        <end position="655"/>
    </location>
</feature>
<dbReference type="PROSITE" id="PS00028">
    <property type="entry name" value="ZINC_FINGER_C2H2_1"/>
    <property type="match status" value="9"/>
</dbReference>
<evidence type="ECO:0000313" key="14">
    <source>
        <dbReference type="EMBL" id="KAL3877498.1"/>
    </source>
</evidence>
<comment type="similarity">
    <text evidence="2">Belongs to the krueppel C2H2-type zinc-finger protein family.</text>
</comment>
<evidence type="ECO:0000256" key="12">
    <source>
        <dbReference type="SAM" id="MobiDB-lite"/>
    </source>
</evidence>
<evidence type="ECO:0000256" key="1">
    <source>
        <dbReference type="ARBA" id="ARBA00004123"/>
    </source>
</evidence>
<evidence type="ECO:0000256" key="11">
    <source>
        <dbReference type="PROSITE-ProRule" id="PRU00042"/>
    </source>
</evidence>
<comment type="caution">
    <text evidence="14">The sequence shown here is derived from an EMBL/GenBank/DDBJ whole genome shotgun (WGS) entry which is preliminary data.</text>
</comment>
<dbReference type="PANTHER" id="PTHR24393:SF34">
    <property type="entry name" value="PR_SET DOMAIN 13"/>
    <property type="match status" value="1"/>
</dbReference>
<dbReference type="InterPro" id="IPR013087">
    <property type="entry name" value="Znf_C2H2_type"/>
</dbReference>
<evidence type="ECO:0000256" key="6">
    <source>
        <dbReference type="ARBA" id="ARBA00022833"/>
    </source>
</evidence>
<dbReference type="InterPro" id="IPR022755">
    <property type="entry name" value="Znf_C2H2_jaz"/>
</dbReference>
<dbReference type="GO" id="GO:0005634">
    <property type="term" value="C:nucleus"/>
    <property type="evidence" value="ECO:0007669"/>
    <property type="project" value="UniProtKB-SubCell"/>
</dbReference>
<evidence type="ECO:0000256" key="5">
    <source>
        <dbReference type="ARBA" id="ARBA00022771"/>
    </source>
</evidence>
<feature type="domain" description="C2H2-type" evidence="13">
    <location>
        <begin position="428"/>
        <end position="455"/>
    </location>
</feature>
<feature type="region of interest" description="Disordered" evidence="12">
    <location>
        <begin position="485"/>
        <end position="509"/>
    </location>
</feature>
<evidence type="ECO:0000256" key="10">
    <source>
        <dbReference type="ARBA" id="ARBA00023242"/>
    </source>
</evidence>
<keyword evidence="15" id="KW-1185">Reference proteome</keyword>
<evidence type="ECO:0000256" key="2">
    <source>
        <dbReference type="ARBA" id="ARBA00006991"/>
    </source>
</evidence>
<dbReference type="InterPro" id="IPR036236">
    <property type="entry name" value="Znf_C2H2_sf"/>
</dbReference>
<dbReference type="FunFam" id="3.30.160.60:FF:000508">
    <property type="entry name" value="Myeloid zinc finger 1"/>
    <property type="match status" value="1"/>
</dbReference>
<feature type="domain" description="C2H2-type" evidence="13">
    <location>
        <begin position="286"/>
        <end position="315"/>
    </location>
</feature>
<dbReference type="FunFam" id="3.30.160.60:FF:000100">
    <property type="entry name" value="Zinc finger 45-like"/>
    <property type="match status" value="1"/>
</dbReference>
<evidence type="ECO:0000259" key="13">
    <source>
        <dbReference type="PROSITE" id="PS50157"/>
    </source>
</evidence>
<evidence type="ECO:0000256" key="4">
    <source>
        <dbReference type="ARBA" id="ARBA00022737"/>
    </source>
</evidence>
<dbReference type="Pfam" id="PF12171">
    <property type="entry name" value="zf-C2H2_jaz"/>
    <property type="match status" value="1"/>
</dbReference>
<feature type="domain" description="C2H2-type" evidence="13">
    <location>
        <begin position="656"/>
        <end position="683"/>
    </location>
</feature>
<gene>
    <name evidence="14" type="ORF">ACJMK2_035198</name>
</gene>
<evidence type="ECO:0000256" key="3">
    <source>
        <dbReference type="ARBA" id="ARBA00022723"/>
    </source>
</evidence>
<dbReference type="EMBL" id="JBJQND010000005">
    <property type="protein sequence ID" value="KAL3877498.1"/>
    <property type="molecule type" value="Genomic_DNA"/>
</dbReference>
<accession>A0ABD3WY16</accession>
<feature type="compositionally biased region" description="Basic and acidic residues" evidence="12">
    <location>
        <begin position="495"/>
        <end position="509"/>
    </location>
</feature>
<feature type="domain" description="C2H2-type" evidence="13">
    <location>
        <begin position="544"/>
        <end position="571"/>
    </location>
</feature>
<feature type="region of interest" description="Disordered" evidence="12">
    <location>
        <begin position="173"/>
        <end position="220"/>
    </location>
</feature>
<dbReference type="FunFam" id="3.30.160.60:FF:000086">
    <property type="entry name" value="transcription factor E4F1 isoform X1"/>
    <property type="match status" value="1"/>
</dbReference>
<dbReference type="PROSITE" id="PS50157">
    <property type="entry name" value="ZINC_FINGER_C2H2_2"/>
    <property type="match status" value="11"/>
</dbReference>
<name>A0ABD3WY16_SINWO</name>
<reference evidence="14 15" key="1">
    <citation type="submission" date="2024-11" db="EMBL/GenBank/DDBJ databases">
        <title>Chromosome-level genome assembly of the freshwater bivalve Anodonta woodiana.</title>
        <authorList>
            <person name="Chen X."/>
        </authorList>
    </citation>
    <scope>NUCLEOTIDE SEQUENCE [LARGE SCALE GENOMIC DNA]</scope>
    <source>
        <strain evidence="14">MN2024</strain>
        <tissue evidence="14">Gills</tissue>
    </source>
</reference>
<feature type="compositionally biased region" description="Acidic residues" evidence="12">
    <location>
        <begin position="177"/>
        <end position="191"/>
    </location>
</feature>
<dbReference type="FunFam" id="3.30.160.60:FF:000624">
    <property type="entry name" value="zinc finger protein 697"/>
    <property type="match status" value="1"/>
</dbReference>
<feature type="compositionally biased region" description="Basic and acidic residues" evidence="12">
    <location>
        <begin position="97"/>
        <end position="124"/>
    </location>
</feature>
<dbReference type="FunFam" id="3.30.160.60:FF:000702">
    <property type="entry name" value="Transcription factor E4F1 isoform 1"/>
    <property type="match status" value="1"/>
</dbReference>
<proteinExistence type="inferred from homology"/>
<feature type="domain" description="C2H2-type" evidence="13">
    <location>
        <begin position="600"/>
        <end position="627"/>
    </location>
</feature>
<dbReference type="PANTHER" id="PTHR24393">
    <property type="entry name" value="ZINC FINGER PROTEIN"/>
    <property type="match status" value="1"/>
</dbReference>
<keyword evidence="4" id="KW-0677">Repeat</keyword>
<evidence type="ECO:0000256" key="8">
    <source>
        <dbReference type="ARBA" id="ARBA00023125"/>
    </source>
</evidence>
<evidence type="ECO:0000256" key="9">
    <source>
        <dbReference type="ARBA" id="ARBA00023163"/>
    </source>
</evidence>
<sequence length="901" mass="102524">MTAMAENDRTNVDSTDCLEAAAGLQYLADDLGRSASEREEDEADIHVCKKCNVIFYDIRQYLEHKVNHDNFRVTYQRSVGDKRMIIPKLVRKEVKKEVTNCHGNDKHDKSNNEEGQTEEKENKTTKIIRGRRGKRKCPEVNEELVIKEMPTYVCEKCNRKFNREATLRRHIEYDHDREEDEEDVEDDEDEDYKPSREEMESAAQELVDESLNPERRKHNPEDQAFRPFACQTCGHKFKEITVLKTHMLTHTDRREFVCKIDGCTYAFKTKGSLKRHMRRHTGERPYSCEMCGRSFAESGALTRHMRSRIPCTRKTDSDLPRYKKKWNYVPNIPAAIGVIAKQVAVSGHEEKNEGSELVPGAEDEKSRGSFEVISGNGELSTQVEGDIESKRVEVLVTNSADNINAIVTEDALDEFIQTETVIDGDTPTKCKVCSEEFLTLEALKVHLRTHLADTTIRCWLCHFITEDKEQIADHMITHHHMQLKDTDEFPGIPKPHTDNTDSQKNKEQNLENEAQIAIKQLIEIPTDDTAEGEEETHSTQGSSAKCPVCMKRFRGSNYLRLHMRTHTGVKPHKCPHCDKTFISKDTLAKHLSVHVDDRNYKCGECGKLFKRLSHVREHIKIHSSTRPFNCSVCQKTFKNSSAMKVHLRTHTSIQPYECTHCHRRFREKGSLIRHVRMHTGEKPYKCGHCGRSFAEHGTLNRHLKAKVPCSSNLQQEREKAVIAAHDISLVTDYPTVLAEFSSVVADTQQYIIPEGEDEVQPMPEEETQQAAEYVVVQTEMGEENIQNVQIIGASEADPSLLHELQVSGDYVMVQEGQGVGMKIIDSRTGETIALVPADELSAQNSMPVTMITADNDIEAIAMAPDSDMNEVLQQTLLVTNPDTQVEISTEIQESEIITENA</sequence>
<protein>
    <recommendedName>
        <fullName evidence="13">C2H2-type domain-containing protein</fullName>
    </recommendedName>
</protein>
<dbReference type="GO" id="GO:0042802">
    <property type="term" value="F:identical protein binding"/>
    <property type="evidence" value="ECO:0007669"/>
    <property type="project" value="UniProtKB-ARBA"/>
</dbReference>
<feature type="domain" description="C2H2-type" evidence="13">
    <location>
        <begin position="684"/>
        <end position="704"/>
    </location>
</feature>
<keyword evidence="5 11" id="KW-0863">Zinc-finger</keyword>
<keyword evidence="9" id="KW-0804">Transcription</keyword>
<dbReference type="Proteomes" id="UP001634394">
    <property type="component" value="Unassembled WGS sequence"/>
</dbReference>
<keyword evidence="8" id="KW-0238">DNA-binding</keyword>
<dbReference type="AlphaFoldDB" id="A0ABD3WY16"/>
<dbReference type="GO" id="GO:0003677">
    <property type="term" value="F:DNA binding"/>
    <property type="evidence" value="ECO:0007669"/>
    <property type="project" value="UniProtKB-KW"/>
</dbReference>
<keyword evidence="10" id="KW-0539">Nucleus</keyword>
<keyword evidence="7" id="KW-0805">Transcription regulation</keyword>
<feature type="domain" description="C2H2-type" evidence="13">
    <location>
        <begin position="572"/>
        <end position="599"/>
    </location>
</feature>
<keyword evidence="6" id="KW-0862">Zinc</keyword>
<feature type="region of interest" description="Disordered" evidence="12">
    <location>
        <begin position="97"/>
        <end position="132"/>
    </location>
</feature>
<dbReference type="GO" id="GO:0008270">
    <property type="term" value="F:zinc ion binding"/>
    <property type="evidence" value="ECO:0007669"/>
    <property type="project" value="UniProtKB-KW"/>
</dbReference>
<dbReference type="SMART" id="SM00355">
    <property type="entry name" value="ZnF_C2H2"/>
    <property type="match status" value="13"/>
</dbReference>
<comment type="subcellular location">
    <subcellularLocation>
        <location evidence="1">Nucleus</location>
    </subcellularLocation>
</comment>
<feature type="domain" description="C2H2-type" evidence="13">
    <location>
        <begin position="152"/>
        <end position="180"/>
    </location>
</feature>
<dbReference type="FunFam" id="3.30.160.60:FF:000145">
    <property type="entry name" value="Zinc finger protein 574"/>
    <property type="match status" value="3"/>
</dbReference>
<evidence type="ECO:0000313" key="15">
    <source>
        <dbReference type="Proteomes" id="UP001634394"/>
    </source>
</evidence>
<feature type="domain" description="C2H2-type" evidence="13">
    <location>
        <begin position="228"/>
        <end position="255"/>
    </location>
</feature>